<evidence type="ECO:0000313" key="3">
    <source>
        <dbReference type="Proteomes" id="UP000185161"/>
    </source>
</evidence>
<evidence type="ECO:0000313" key="4">
    <source>
        <dbReference type="Proteomes" id="UP000286681"/>
    </source>
</evidence>
<dbReference type="EMBL" id="CP018820">
    <property type="protein sequence ID" value="APR52723.1"/>
    <property type="molecule type" value="Genomic_DNA"/>
</dbReference>
<dbReference type="AlphaFoldDB" id="A0A1L6J9W3"/>
<accession>A0A1L6J9W3</accession>
<evidence type="ECO:0000313" key="2">
    <source>
        <dbReference type="EMBL" id="RSV01815.1"/>
    </source>
</evidence>
<dbReference type="Proteomes" id="UP000286681">
    <property type="component" value="Unassembled WGS sequence"/>
</dbReference>
<reference evidence="3" key="2">
    <citation type="submission" date="2016-12" db="EMBL/GenBank/DDBJ databases">
        <title>Whole genome sequencing of Sphingomonas sp. ABOJV.</title>
        <authorList>
            <person name="Conlan S."/>
            <person name="Thomas P.J."/>
            <person name="Mullikin J."/>
            <person name="Palmore T.N."/>
            <person name="Frank K.M."/>
            <person name="Segre J.A."/>
        </authorList>
    </citation>
    <scope>NUCLEOTIDE SEQUENCE [LARGE SCALE GENOMIC DNA]</scope>
    <source>
        <strain evidence="3">ABOJV</strain>
    </source>
</reference>
<proteinExistence type="predicted"/>
<reference evidence="2 4" key="3">
    <citation type="submission" date="2018-07" db="EMBL/GenBank/DDBJ databases">
        <title>Genomic and Epidemiologic Investigation of an Indolent Hospital Outbreak.</title>
        <authorList>
            <person name="Johnson R.C."/>
            <person name="Deming C."/>
            <person name="Conlan S."/>
            <person name="Zellmer C.J."/>
            <person name="Michelin A.V."/>
            <person name="Lee-Lin S."/>
            <person name="Thomas P.J."/>
            <person name="Park M."/>
            <person name="Weingarten R.A."/>
            <person name="Less J."/>
            <person name="Dekker J.P."/>
            <person name="Frank K.M."/>
            <person name="Musser K.A."/>
            <person name="Mcquiston J.R."/>
            <person name="Henderson D.K."/>
            <person name="Lau A.F."/>
            <person name="Palmore T.N."/>
            <person name="Segre J.A."/>
        </authorList>
    </citation>
    <scope>NUCLEOTIDE SEQUENCE [LARGE SCALE GENOMIC DNA]</scope>
    <source>
        <strain evidence="2 4">SK-NIH.Env10_0317</strain>
    </source>
</reference>
<keyword evidence="3" id="KW-1185">Reference proteome</keyword>
<reference evidence="1" key="1">
    <citation type="submission" date="2016-12" db="EMBL/GenBank/DDBJ databases">
        <title>Whole genome sequencing of Sphingomonas koreensis.</title>
        <authorList>
            <person name="Conlan S."/>
            <person name="Thomas P.J."/>
            <person name="Mullikin J."/>
            <person name="Palmore T.N."/>
            <person name="Frank K.M."/>
            <person name="Segre J.A."/>
        </authorList>
    </citation>
    <scope>NUCLEOTIDE SEQUENCE</scope>
    <source>
        <strain evidence="1">ABOJV</strain>
    </source>
</reference>
<dbReference type="KEGG" id="skr:BRX40_10070"/>
<evidence type="ECO:0000313" key="1">
    <source>
        <dbReference type="EMBL" id="APR52723.1"/>
    </source>
</evidence>
<dbReference type="EMBL" id="QQWO01000011">
    <property type="protein sequence ID" value="RSV01815.1"/>
    <property type="molecule type" value="Genomic_DNA"/>
</dbReference>
<dbReference type="STRING" id="93064.BRX40_10070"/>
<protein>
    <submittedName>
        <fullName evidence="1">Uncharacterized protein</fullName>
    </submittedName>
</protein>
<organism evidence="1 3">
    <name type="scientific">Sphingomonas koreensis</name>
    <dbReference type="NCBI Taxonomy" id="93064"/>
    <lineage>
        <taxon>Bacteria</taxon>
        <taxon>Pseudomonadati</taxon>
        <taxon>Pseudomonadota</taxon>
        <taxon>Alphaproteobacteria</taxon>
        <taxon>Sphingomonadales</taxon>
        <taxon>Sphingomonadaceae</taxon>
        <taxon>Sphingomonas</taxon>
    </lineage>
</organism>
<gene>
    <name evidence="1" type="ORF">BRX40_10070</name>
    <name evidence="2" type="ORF">CA257_14015</name>
</gene>
<dbReference type="Proteomes" id="UP000185161">
    <property type="component" value="Chromosome"/>
</dbReference>
<name>A0A1L6J9W3_9SPHN</name>
<sequence>MLLTSSLAIAGTLALANVKPDGCEGGFRKSGNPVTGLRFTAERSVADLSSASAIDQLRGVVTGKGYTVMTAEPDAGAMLIEQPMTGKARGFPIEIRVTETAGAGAVRMEARLRTGMMVGEAAARAEMCGILAQLRGGKAGLALAEKGRAARAGTAAPIRMSVLRFSSQMASEARRSSISLEPRYKGRAFTLFGPVATVGRMGDRYRVDFKLVESALSSLLPGSGYRLEVSCVLAAGQSTYALSLKPDRRVELTGVFDQYDQGRSIVWLRDCVPAR</sequence>